<evidence type="ECO:0000313" key="3">
    <source>
        <dbReference type="Proteomes" id="UP000680750"/>
    </source>
</evidence>
<feature type="domain" description="DUF1023" evidence="1">
    <location>
        <begin position="139"/>
        <end position="311"/>
    </location>
</feature>
<gene>
    <name evidence="2" type="ORF">Asera_03390</name>
</gene>
<organism evidence="2 3">
    <name type="scientific">Actinocatenispora sera</name>
    <dbReference type="NCBI Taxonomy" id="390989"/>
    <lineage>
        <taxon>Bacteria</taxon>
        <taxon>Bacillati</taxon>
        <taxon>Actinomycetota</taxon>
        <taxon>Actinomycetes</taxon>
        <taxon>Micromonosporales</taxon>
        <taxon>Micromonosporaceae</taxon>
        <taxon>Actinocatenispora</taxon>
    </lineage>
</organism>
<reference evidence="2" key="1">
    <citation type="submission" date="2020-08" db="EMBL/GenBank/DDBJ databases">
        <title>Whole genome shotgun sequence of Actinocatenispora sera NBRC 101916.</title>
        <authorList>
            <person name="Komaki H."/>
            <person name="Tamura T."/>
        </authorList>
    </citation>
    <scope>NUCLEOTIDE SEQUENCE</scope>
    <source>
        <strain evidence="2">NBRC 101916</strain>
    </source>
</reference>
<keyword evidence="3" id="KW-1185">Reference proteome</keyword>
<sequence>MGATTPGWRSLADPEAKGRAMRSRLGRWALAVLSAVLVAAPAANAVLDGPATAGPAAVPIGTAAWRADPRHLPDPATATPAAVHAALAGAPRSLATRYPGVVGELDGAPIALRYQANRAAMAAAGAPYAGWHGRYLLFDPRGDGRVAQVFGDLSTADRIAVLVPGVDDRLANFRRGLGGKAYRSPAVQAANLYRASGARIAVIAWLGYATPRGVGIDAARERLAATGAVALRRFVAGLTAVRPHATIALLGHSYGSTVLGLAARYLPRQVTDIALFGSPGVGVGTASALHTPARVWAGQSTKDWIRYVPGLRLFGFGHGRKPADPAFGARIFPTADVGDHDHYLAPGTDSLAALARIALGPGHFAPARTALAASGGGAA</sequence>
<proteinExistence type="predicted"/>
<dbReference type="KEGG" id="aser:Asera_03390"/>
<dbReference type="EMBL" id="AP023354">
    <property type="protein sequence ID" value="BCJ26231.1"/>
    <property type="molecule type" value="Genomic_DNA"/>
</dbReference>
<protein>
    <recommendedName>
        <fullName evidence="1">DUF1023 domain-containing protein</fullName>
    </recommendedName>
</protein>
<evidence type="ECO:0000259" key="1">
    <source>
        <dbReference type="Pfam" id="PF06259"/>
    </source>
</evidence>
<name>A0A810KV99_9ACTN</name>
<dbReference type="Proteomes" id="UP000680750">
    <property type="component" value="Chromosome"/>
</dbReference>
<dbReference type="AlphaFoldDB" id="A0A810KV99"/>
<dbReference type="Pfam" id="PF06259">
    <property type="entry name" value="Abhydrolase_8"/>
    <property type="match status" value="1"/>
</dbReference>
<dbReference type="InterPro" id="IPR029058">
    <property type="entry name" value="AB_hydrolase_fold"/>
</dbReference>
<accession>A0A810KV99</accession>
<evidence type="ECO:0000313" key="2">
    <source>
        <dbReference type="EMBL" id="BCJ26231.1"/>
    </source>
</evidence>
<dbReference type="InterPro" id="IPR010427">
    <property type="entry name" value="DUF1023"/>
</dbReference>
<dbReference type="Gene3D" id="3.40.50.1820">
    <property type="entry name" value="alpha/beta hydrolase"/>
    <property type="match status" value="1"/>
</dbReference>
<dbReference type="SUPFAM" id="SSF53474">
    <property type="entry name" value="alpha/beta-Hydrolases"/>
    <property type="match status" value="1"/>
</dbReference>